<evidence type="ECO:0000256" key="2">
    <source>
        <dbReference type="SAM" id="MobiDB-lite"/>
    </source>
</evidence>
<feature type="chain" id="PRO_5046447470" description="CCHC-type domain-containing protein" evidence="3">
    <location>
        <begin position="23"/>
        <end position="396"/>
    </location>
</feature>
<evidence type="ECO:0000259" key="4">
    <source>
        <dbReference type="PROSITE" id="PS50158"/>
    </source>
</evidence>
<dbReference type="SMART" id="SM00343">
    <property type="entry name" value="ZnF_C2HC"/>
    <property type="match status" value="1"/>
</dbReference>
<keyword evidence="1" id="KW-0479">Metal-binding</keyword>
<dbReference type="PROSITE" id="PS50158">
    <property type="entry name" value="ZF_CCHC"/>
    <property type="match status" value="1"/>
</dbReference>
<feature type="compositionally biased region" description="Basic and acidic residues" evidence="2">
    <location>
        <begin position="360"/>
        <end position="369"/>
    </location>
</feature>
<dbReference type="EMBL" id="CP092864">
    <property type="protein sequence ID" value="UYV62507.1"/>
    <property type="molecule type" value="Genomic_DNA"/>
</dbReference>
<keyword evidence="1" id="KW-0862">Zinc</keyword>
<feature type="signal peptide" evidence="3">
    <location>
        <begin position="1"/>
        <end position="22"/>
    </location>
</feature>
<dbReference type="InterPro" id="IPR036397">
    <property type="entry name" value="RNaseH_sf"/>
</dbReference>
<evidence type="ECO:0000256" key="1">
    <source>
        <dbReference type="PROSITE-ProRule" id="PRU00047"/>
    </source>
</evidence>
<dbReference type="Proteomes" id="UP001235939">
    <property type="component" value="Chromosome 02"/>
</dbReference>
<dbReference type="InterPro" id="IPR001888">
    <property type="entry name" value="Transposase_1"/>
</dbReference>
<evidence type="ECO:0000256" key="3">
    <source>
        <dbReference type="SAM" id="SignalP"/>
    </source>
</evidence>
<keyword evidence="3" id="KW-0732">Signal</keyword>
<evidence type="ECO:0000313" key="6">
    <source>
        <dbReference type="Proteomes" id="UP001235939"/>
    </source>
</evidence>
<dbReference type="InterPro" id="IPR001878">
    <property type="entry name" value="Znf_CCHC"/>
</dbReference>
<keyword evidence="1" id="KW-0863">Zinc-finger</keyword>
<dbReference type="InterPro" id="IPR036875">
    <property type="entry name" value="Znf_CCHC_sf"/>
</dbReference>
<feature type="compositionally biased region" description="Acidic residues" evidence="2">
    <location>
        <begin position="347"/>
        <end position="359"/>
    </location>
</feature>
<accession>A0ABY6K4A5</accession>
<feature type="region of interest" description="Disordered" evidence="2">
    <location>
        <begin position="333"/>
        <end position="396"/>
    </location>
</feature>
<sequence>MSKSRIKTMIIVFLDIRGIVHCEFVPQGQTVNSAFYLEVLRRLKRRIARVRTDIKDTVKLHHDNATSHTAFIITNFLARSNTPCGNPITHPLPRLPSTFHIGFTTEPVKVDRMTDDSNMQRMTEAGDEYFADALTNIQPHCEDLVSRLTDAIRGLAVPRVEEALISPFDGSYAASNFIQQLERTSERPQDDATLQTRLRTLLKVASGSLVACEVGVDEMEGRMDSYGQLGLFSNYHQEAAADSVVDSEVEITEAATTAGKKATASLNVPNLPVVVDVAVDRAVMEAATTPATTAEKLATVNMSFTNNTAEDGGQEENQRKSKKACYTCGEFGHKKDDCPKSGTQESGNEEESSDNEEEETPQKRKQAEDSEKEEVEAEEPPKKKSKKPKSKKKIAI</sequence>
<feature type="domain" description="CCHC-type" evidence="4">
    <location>
        <begin position="325"/>
        <end position="340"/>
    </location>
</feature>
<protein>
    <recommendedName>
        <fullName evidence="4">CCHC-type domain-containing protein</fullName>
    </recommendedName>
</protein>
<proteinExistence type="predicted"/>
<dbReference type="Gene3D" id="4.10.60.10">
    <property type="entry name" value="Zinc finger, CCHC-type"/>
    <property type="match status" value="1"/>
</dbReference>
<organism evidence="5 6">
    <name type="scientific">Cordylochernes scorpioides</name>
    <dbReference type="NCBI Taxonomy" id="51811"/>
    <lineage>
        <taxon>Eukaryota</taxon>
        <taxon>Metazoa</taxon>
        <taxon>Ecdysozoa</taxon>
        <taxon>Arthropoda</taxon>
        <taxon>Chelicerata</taxon>
        <taxon>Arachnida</taxon>
        <taxon>Pseudoscorpiones</taxon>
        <taxon>Cheliferoidea</taxon>
        <taxon>Chernetidae</taxon>
        <taxon>Cordylochernes</taxon>
    </lineage>
</organism>
<dbReference type="Gene3D" id="3.30.420.10">
    <property type="entry name" value="Ribonuclease H-like superfamily/Ribonuclease H"/>
    <property type="match status" value="1"/>
</dbReference>
<evidence type="ECO:0000313" key="5">
    <source>
        <dbReference type="EMBL" id="UYV62507.1"/>
    </source>
</evidence>
<dbReference type="SUPFAM" id="SSF57756">
    <property type="entry name" value="Retrovirus zinc finger-like domains"/>
    <property type="match status" value="1"/>
</dbReference>
<dbReference type="Pfam" id="PF01359">
    <property type="entry name" value="Transposase_1"/>
    <property type="match status" value="1"/>
</dbReference>
<reference evidence="5 6" key="1">
    <citation type="submission" date="2022-01" db="EMBL/GenBank/DDBJ databases">
        <title>A chromosomal length assembly of Cordylochernes scorpioides.</title>
        <authorList>
            <person name="Zeh D."/>
            <person name="Zeh J."/>
        </authorList>
    </citation>
    <scope>NUCLEOTIDE SEQUENCE [LARGE SCALE GENOMIC DNA]</scope>
    <source>
        <strain evidence="5">IN4F17</strain>
        <tissue evidence="5">Whole Body</tissue>
    </source>
</reference>
<keyword evidence="6" id="KW-1185">Reference proteome</keyword>
<dbReference type="Pfam" id="PF00098">
    <property type="entry name" value="zf-CCHC"/>
    <property type="match status" value="1"/>
</dbReference>
<gene>
    <name evidence="5" type="ORF">LAZ67_2000889</name>
</gene>
<feature type="compositionally biased region" description="Basic residues" evidence="2">
    <location>
        <begin position="383"/>
        <end position="396"/>
    </location>
</feature>
<name>A0ABY6K4A5_9ARAC</name>